<feature type="compositionally biased region" description="Polar residues" evidence="2">
    <location>
        <begin position="202"/>
        <end position="211"/>
    </location>
</feature>
<dbReference type="GO" id="GO:0003729">
    <property type="term" value="F:mRNA binding"/>
    <property type="evidence" value="ECO:0007669"/>
    <property type="project" value="InterPro"/>
</dbReference>
<feature type="region of interest" description="Disordered" evidence="2">
    <location>
        <begin position="131"/>
        <end position="150"/>
    </location>
</feature>
<evidence type="ECO:0000256" key="2">
    <source>
        <dbReference type="SAM" id="MobiDB-lite"/>
    </source>
</evidence>
<keyword evidence="4" id="KW-1185">Reference proteome</keyword>
<name>A0A8T2Q095_CERRI</name>
<dbReference type="Proteomes" id="UP000825935">
    <property type="component" value="Chromosome 39"/>
</dbReference>
<dbReference type="OMA" id="VYISWIR"/>
<organism evidence="3 4">
    <name type="scientific">Ceratopteris richardii</name>
    <name type="common">Triangle waterfern</name>
    <dbReference type="NCBI Taxonomy" id="49495"/>
    <lineage>
        <taxon>Eukaryota</taxon>
        <taxon>Viridiplantae</taxon>
        <taxon>Streptophyta</taxon>
        <taxon>Embryophyta</taxon>
        <taxon>Tracheophyta</taxon>
        <taxon>Polypodiopsida</taxon>
        <taxon>Polypodiidae</taxon>
        <taxon>Polypodiales</taxon>
        <taxon>Pteridineae</taxon>
        <taxon>Pteridaceae</taxon>
        <taxon>Parkerioideae</taxon>
        <taxon>Ceratopteris</taxon>
    </lineage>
</organism>
<protein>
    <submittedName>
        <fullName evidence="3">Uncharacterized protein</fullName>
    </submittedName>
</protein>
<dbReference type="PANTHER" id="PTHR31447:SF0">
    <property type="entry name" value="HYDROXYPROLINE-RICH GLYCOPROTEIN FAMILY PROTEIN"/>
    <property type="match status" value="1"/>
</dbReference>
<dbReference type="GO" id="GO:0006402">
    <property type="term" value="P:mRNA catabolic process"/>
    <property type="evidence" value="ECO:0007669"/>
    <property type="project" value="InterPro"/>
</dbReference>
<reference evidence="3" key="1">
    <citation type="submission" date="2021-08" db="EMBL/GenBank/DDBJ databases">
        <title>WGS assembly of Ceratopteris richardii.</title>
        <authorList>
            <person name="Marchant D.B."/>
            <person name="Chen G."/>
            <person name="Jenkins J."/>
            <person name="Shu S."/>
            <person name="Leebens-Mack J."/>
            <person name="Grimwood J."/>
            <person name="Schmutz J."/>
            <person name="Soltis P."/>
            <person name="Soltis D."/>
            <person name="Chen Z.-H."/>
        </authorList>
    </citation>
    <scope>NUCLEOTIDE SEQUENCE</scope>
    <source>
        <strain evidence="3">Whitten #5841</strain>
        <tissue evidence="3">Leaf</tissue>
    </source>
</reference>
<dbReference type="PANTHER" id="PTHR31447">
    <property type="entry name" value="HYDROXYPROLINE-RICH GLYCOPROTEIN FAMILY PROTEIN-RELATED"/>
    <property type="match status" value="1"/>
</dbReference>
<gene>
    <name evidence="3" type="ORF">KP509_39G046200</name>
</gene>
<comment type="caution">
    <text evidence="3">The sequence shown here is derived from an EMBL/GenBank/DDBJ whole genome shotgun (WGS) entry which is preliminary data.</text>
</comment>
<evidence type="ECO:0000313" key="4">
    <source>
        <dbReference type="Proteomes" id="UP000825935"/>
    </source>
</evidence>
<dbReference type="InterPro" id="IPR037151">
    <property type="entry name" value="AlkB-like_sf"/>
</dbReference>
<evidence type="ECO:0000256" key="1">
    <source>
        <dbReference type="ARBA" id="ARBA00007879"/>
    </source>
</evidence>
<proteinExistence type="inferred from homology"/>
<comment type="similarity">
    <text evidence="1">Belongs to the alkB family.</text>
</comment>
<accession>A0A8T2Q095</accession>
<dbReference type="GO" id="GO:0032451">
    <property type="term" value="F:demethylase activity"/>
    <property type="evidence" value="ECO:0007669"/>
    <property type="project" value="InterPro"/>
</dbReference>
<evidence type="ECO:0000313" key="3">
    <source>
        <dbReference type="EMBL" id="KAH7277347.1"/>
    </source>
</evidence>
<feature type="region of interest" description="Disordered" evidence="2">
    <location>
        <begin position="202"/>
        <end position="222"/>
    </location>
</feature>
<sequence>MVMAEEFNVDTLGMPYFGGVSLADEKDVYIGWLRSEFAAANAIIDSMCQHLQSMGNPGDYDTVFSCLNKRRQPWISTLYMQQFFSVAEVVNSLQQVTQKKRTACCSSPHANGKSDIEQTCHGAPHEQSNANIKTLQNCPSSPRKQDKPTSTIYQNQEIMSDDSENGAISNVDVKHEDTDSEGLQSPDNVCLNPADSDILSDESMSTTSTDIPSHITDDSKETTERAFPIENEGFDLRELLNREVSIALKEEKARQTAIKRSTQFQCGEFMDGEMMNDGESVELCESVFSTEEAEKFAELVSQFQAAGRRGALDSKKIGFSSTGSAFSTCDKLGNKPDIIQFGPKYNAQMKMNDNLCMPKFLQSMIKWLTSCGILSAKKRPDSCLISIFEEGDFELPNTDQGAWERPLCLISLLGDCKMFFGHILNMDHEGSCKGPFQITVPAGSVLLLQENFAGLLQKAVPASACRRIIITLGKAENSNVAHLSYGNIEGKGRNKQSAERGNPYITNATLKPKRLGGISVGPLPDMIQHNANGMPLPSLWPFLPFSNHTCSINSYNVHPTPHGWPPAPLKLQNNSNSGTGVFFPSTELSPWQSEVLSSLTTGLEANRSGHPKRVKKHFKVRESLESRMVPKKQLVKTVSPSLPNKVGCEVPASTCPSK</sequence>
<dbReference type="Gene3D" id="2.60.120.590">
    <property type="entry name" value="Alpha-ketoglutarate-dependent dioxygenase AlkB-like"/>
    <property type="match status" value="1"/>
</dbReference>
<dbReference type="OrthoDB" id="1916097at2759"/>
<dbReference type="SUPFAM" id="SSF51197">
    <property type="entry name" value="Clavaminate synthase-like"/>
    <property type="match status" value="1"/>
</dbReference>
<dbReference type="EMBL" id="CM035444">
    <property type="protein sequence ID" value="KAH7277347.1"/>
    <property type="molecule type" value="Genomic_DNA"/>
</dbReference>
<dbReference type="AlphaFoldDB" id="A0A8T2Q095"/>
<dbReference type="InterPro" id="IPR044842">
    <property type="entry name" value="ALKBH9B/ALKBH10B-like"/>
</dbReference>